<dbReference type="PANTHER" id="PTHR14239:SF10">
    <property type="entry name" value="REDUCTASE"/>
    <property type="match status" value="1"/>
</dbReference>
<dbReference type="PANTHER" id="PTHR14239">
    <property type="entry name" value="DUDULIN-RELATED"/>
    <property type="match status" value="1"/>
</dbReference>
<organism evidence="3 4">
    <name type="scientific">Streptosporangium carneum</name>
    <dbReference type="NCBI Taxonomy" id="47481"/>
    <lineage>
        <taxon>Bacteria</taxon>
        <taxon>Bacillati</taxon>
        <taxon>Actinomycetota</taxon>
        <taxon>Actinomycetes</taxon>
        <taxon>Streptosporangiales</taxon>
        <taxon>Streptosporangiaceae</taxon>
        <taxon>Streptosporangium</taxon>
    </lineage>
</organism>
<proteinExistence type="predicted"/>
<gene>
    <name evidence="3" type="ORF">GCM10017600_54780</name>
</gene>
<dbReference type="GO" id="GO:0016491">
    <property type="term" value="F:oxidoreductase activity"/>
    <property type="evidence" value="ECO:0007669"/>
    <property type="project" value="UniProtKB-KW"/>
</dbReference>
<dbReference type="SUPFAM" id="SSF51735">
    <property type="entry name" value="NAD(P)-binding Rossmann-fold domains"/>
    <property type="match status" value="1"/>
</dbReference>
<dbReference type="InterPro" id="IPR028939">
    <property type="entry name" value="P5C_Rdtase_cat_N"/>
</dbReference>
<sequence>MRIGILGAGRMADALGTQWARAGHLLTVSGRDPEKAAALAERLGPSARAGTWAQAATSGEVVLLAVRDHAVPEVLAAAGAAEGTLRGRVLVDCTNPVVPGRLTLATEGGPSMAERVASAAVGSRVVKAFNLCHEDVWRMTPPVFDGVPLAVPLCGDDRDALATVRSLVEDLGCAAVEGGGLDRAGLLEATAAFMIGLWFGGADARATLPPLRFAQGDPDAAGS</sequence>
<dbReference type="AlphaFoldDB" id="A0A9W6MFH0"/>
<dbReference type="InterPro" id="IPR036291">
    <property type="entry name" value="NAD(P)-bd_dom_sf"/>
</dbReference>
<dbReference type="Gene3D" id="3.40.50.720">
    <property type="entry name" value="NAD(P)-binding Rossmann-like Domain"/>
    <property type="match status" value="1"/>
</dbReference>
<evidence type="ECO:0000259" key="2">
    <source>
        <dbReference type="Pfam" id="PF03807"/>
    </source>
</evidence>
<name>A0A9W6MFH0_9ACTN</name>
<feature type="domain" description="Pyrroline-5-carboxylate reductase catalytic N-terminal" evidence="2">
    <location>
        <begin position="2"/>
        <end position="96"/>
    </location>
</feature>
<comment type="caution">
    <text evidence="3">The sequence shown here is derived from an EMBL/GenBank/DDBJ whole genome shotgun (WGS) entry which is preliminary data.</text>
</comment>
<accession>A0A9W6MFH0</accession>
<evidence type="ECO:0000256" key="1">
    <source>
        <dbReference type="ARBA" id="ARBA00023002"/>
    </source>
</evidence>
<evidence type="ECO:0000313" key="3">
    <source>
        <dbReference type="EMBL" id="GLK12070.1"/>
    </source>
</evidence>
<dbReference type="EMBL" id="BSEV01000014">
    <property type="protein sequence ID" value="GLK12070.1"/>
    <property type="molecule type" value="Genomic_DNA"/>
</dbReference>
<reference evidence="3" key="1">
    <citation type="journal article" date="2014" name="Int. J. Syst. Evol. Microbiol.">
        <title>Complete genome sequence of Corynebacterium casei LMG S-19264T (=DSM 44701T), isolated from a smear-ripened cheese.</title>
        <authorList>
            <consortium name="US DOE Joint Genome Institute (JGI-PGF)"/>
            <person name="Walter F."/>
            <person name="Albersmeier A."/>
            <person name="Kalinowski J."/>
            <person name="Ruckert C."/>
        </authorList>
    </citation>
    <scope>NUCLEOTIDE SEQUENCE</scope>
    <source>
        <strain evidence="3">VKM Ac-2007</strain>
    </source>
</reference>
<reference evidence="3" key="2">
    <citation type="submission" date="2023-01" db="EMBL/GenBank/DDBJ databases">
        <authorList>
            <person name="Sun Q."/>
            <person name="Evtushenko L."/>
        </authorList>
    </citation>
    <scope>NUCLEOTIDE SEQUENCE</scope>
    <source>
        <strain evidence="3">VKM Ac-2007</strain>
    </source>
</reference>
<dbReference type="InterPro" id="IPR051267">
    <property type="entry name" value="STEAP_metalloreductase"/>
</dbReference>
<keyword evidence="4" id="KW-1185">Reference proteome</keyword>
<dbReference type="Proteomes" id="UP001143474">
    <property type="component" value="Unassembled WGS sequence"/>
</dbReference>
<keyword evidence="1" id="KW-0560">Oxidoreductase</keyword>
<protein>
    <submittedName>
        <fullName evidence="3">NADP oxidoreductase</fullName>
    </submittedName>
</protein>
<evidence type="ECO:0000313" key="4">
    <source>
        <dbReference type="Proteomes" id="UP001143474"/>
    </source>
</evidence>
<dbReference type="Pfam" id="PF03807">
    <property type="entry name" value="F420_oxidored"/>
    <property type="match status" value="1"/>
</dbReference>